<name>A0A392S9V3_9FABA</name>
<organism evidence="1 2">
    <name type="scientific">Trifolium medium</name>
    <dbReference type="NCBI Taxonomy" id="97028"/>
    <lineage>
        <taxon>Eukaryota</taxon>
        <taxon>Viridiplantae</taxon>
        <taxon>Streptophyta</taxon>
        <taxon>Embryophyta</taxon>
        <taxon>Tracheophyta</taxon>
        <taxon>Spermatophyta</taxon>
        <taxon>Magnoliopsida</taxon>
        <taxon>eudicotyledons</taxon>
        <taxon>Gunneridae</taxon>
        <taxon>Pentapetalae</taxon>
        <taxon>rosids</taxon>
        <taxon>fabids</taxon>
        <taxon>Fabales</taxon>
        <taxon>Fabaceae</taxon>
        <taxon>Papilionoideae</taxon>
        <taxon>50 kb inversion clade</taxon>
        <taxon>NPAAA clade</taxon>
        <taxon>Hologalegina</taxon>
        <taxon>IRL clade</taxon>
        <taxon>Trifolieae</taxon>
        <taxon>Trifolium</taxon>
    </lineage>
</organism>
<accession>A0A392S9V3</accession>
<dbReference type="Proteomes" id="UP000265520">
    <property type="component" value="Unassembled WGS sequence"/>
</dbReference>
<dbReference type="EMBL" id="LXQA010340699">
    <property type="protein sequence ID" value="MCI45197.1"/>
    <property type="molecule type" value="Genomic_DNA"/>
</dbReference>
<evidence type="ECO:0000313" key="2">
    <source>
        <dbReference type="Proteomes" id="UP000265520"/>
    </source>
</evidence>
<evidence type="ECO:0000313" key="1">
    <source>
        <dbReference type="EMBL" id="MCI45197.1"/>
    </source>
</evidence>
<comment type="caution">
    <text evidence="1">The sequence shown here is derived from an EMBL/GenBank/DDBJ whole genome shotgun (WGS) entry which is preliminary data.</text>
</comment>
<keyword evidence="2" id="KW-1185">Reference proteome</keyword>
<feature type="non-terminal residue" evidence="1">
    <location>
        <position position="1"/>
    </location>
</feature>
<protein>
    <submittedName>
        <fullName evidence="1">Uncharacterized protein</fullName>
    </submittedName>
</protein>
<sequence length="53" mass="5409">STGISEDVRYALTFKSFDENVGAFSGFGGGETRDVRLSRGGCCGGGGRWCGGA</sequence>
<reference evidence="1 2" key="1">
    <citation type="journal article" date="2018" name="Front. Plant Sci.">
        <title>Red Clover (Trifolium pratense) and Zigzag Clover (T. medium) - A Picture of Genomic Similarities and Differences.</title>
        <authorList>
            <person name="Dluhosova J."/>
            <person name="Istvanek J."/>
            <person name="Nedelnik J."/>
            <person name="Repkova J."/>
        </authorList>
    </citation>
    <scope>NUCLEOTIDE SEQUENCE [LARGE SCALE GENOMIC DNA]</scope>
    <source>
        <strain evidence="2">cv. 10/8</strain>
        <tissue evidence="1">Leaf</tissue>
    </source>
</reference>
<proteinExistence type="predicted"/>
<dbReference type="AlphaFoldDB" id="A0A392S9V3"/>